<dbReference type="InterPro" id="IPR013216">
    <property type="entry name" value="Methyltransf_11"/>
</dbReference>
<dbReference type="Pfam" id="PF08241">
    <property type="entry name" value="Methyltransf_11"/>
    <property type="match status" value="1"/>
</dbReference>
<keyword evidence="4" id="KW-0812">Transmembrane</keyword>
<evidence type="ECO:0000256" key="4">
    <source>
        <dbReference type="SAM" id="Phobius"/>
    </source>
</evidence>
<comment type="similarity">
    <text evidence="2">Belongs to the class I-like SAM-binding methyltransferase superfamily. Erg6/SMT family.</text>
</comment>
<comment type="caution">
    <text evidence="6">The sequence shown here is derived from an EMBL/GenBank/DDBJ whole genome shotgun (WGS) entry which is preliminary data.</text>
</comment>
<evidence type="ECO:0000256" key="1">
    <source>
        <dbReference type="ARBA" id="ARBA00022679"/>
    </source>
</evidence>
<proteinExistence type="inferred from homology"/>
<dbReference type="InterPro" id="IPR050447">
    <property type="entry name" value="Erg6_SMT_methyltransf"/>
</dbReference>
<dbReference type="GO" id="GO:0005783">
    <property type="term" value="C:endoplasmic reticulum"/>
    <property type="evidence" value="ECO:0007669"/>
    <property type="project" value="TreeGrafter"/>
</dbReference>
<accession>A0A8H3IU62</accession>
<dbReference type="CDD" id="cd02440">
    <property type="entry name" value="AdoMet_MTases"/>
    <property type="match status" value="1"/>
</dbReference>
<organism evidence="6 7">
    <name type="scientific">Alectoria fallacina</name>
    <dbReference type="NCBI Taxonomy" id="1903189"/>
    <lineage>
        <taxon>Eukaryota</taxon>
        <taxon>Fungi</taxon>
        <taxon>Dikarya</taxon>
        <taxon>Ascomycota</taxon>
        <taxon>Pezizomycotina</taxon>
        <taxon>Lecanoromycetes</taxon>
        <taxon>OSLEUM clade</taxon>
        <taxon>Lecanoromycetidae</taxon>
        <taxon>Lecanorales</taxon>
        <taxon>Lecanorineae</taxon>
        <taxon>Parmeliaceae</taxon>
        <taxon>Alectoria</taxon>
    </lineage>
</organism>
<sequence length="480" mass="55285">MTPPRPLPPFWSQRRVPAGKSVRNESGKDNFVNLSQPFVPFINVRSSMEEALRKHWGVKEADDEIQARRIGREHLAPERTPPPDVSPELNFSLLFKHNNPWPEPPLRRQLQQQRTLHHLEPTPPKRWWASAYDSDEEEAQAGWDARSARANSRTFLIPKNQRPVSEPETENSPATIMGKYYGSFMSKMSYRVMLGGRKHLGYYPKDTYWLFPIKKALRAMEDCLMDSLGVQPGGTIVLDTGCGEGHVAMHLARHGQMRVHCIDIVERFVFKMQRNIMKGKLEESVTVEKMDYNKLSSVGETTFDGVFAMETICHATNPEGVFAEFLRVLKPKGTLVLHEFARSAVVACPENFMASAEMFTSLKHVTLLQEKTLENMVKQQGFKDVVVEDVSVHIMPLLRLFFAMAYVPLFFIRHYRLRRFFVHPTSAVILYEGMEMGYWRYIVVKGRKPGPIDIAVGRSKSTTTPKRVFFPRNEYDWPFH</sequence>
<keyword evidence="4" id="KW-1133">Transmembrane helix</keyword>
<dbReference type="InterPro" id="IPR029063">
    <property type="entry name" value="SAM-dependent_MTases_sf"/>
</dbReference>
<keyword evidence="4" id="KW-0472">Membrane</keyword>
<dbReference type="PANTHER" id="PTHR44068:SF1">
    <property type="entry name" value="HYPOTHETICAL LOC100005854"/>
    <property type="match status" value="1"/>
</dbReference>
<evidence type="ECO:0000256" key="2">
    <source>
        <dbReference type="ARBA" id="ARBA00038188"/>
    </source>
</evidence>
<reference evidence="6" key="1">
    <citation type="submission" date="2021-03" db="EMBL/GenBank/DDBJ databases">
        <authorList>
            <person name="Tagirdzhanova G."/>
        </authorList>
    </citation>
    <scope>NUCLEOTIDE SEQUENCE</scope>
</reference>
<dbReference type="SUPFAM" id="SSF53335">
    <property type="entry name" value="S-adenosyl-L-methionine-dependent methyltransferases"/>
    <property type="match status" value="1"/>
</dbReference>
<evidence type="ECO:0000256" key="3">
    <source>
        <dbReference type="SAM" id="MobiDB-lite"/>
    </source>
</evidence>
<dbReference type="AlphaFoldDB" id="A0A8H3IU62"/>
<gene>
    <name evidence="6" type="ORF">ALECFALPRED_003501</name>
</gene>
<dbReference type="Gene3D" id="3.40.50.150">
    <property type="entry name" value="Vaccinia Virus protein VP39"/>
    <property type="match status" value="1"/>
</dbReference>
<protein>
    <recommendedName>
        <fullName evidence="5">Methyltransferase type 11 domain-containing protein</fullName>
    </recommendedName>
</protein>
<dbReference type="PANTHER" id="PTHR44068">
    <property type="entry name" value="ZGC:194242"/>
    <property type="match status" value="1"/>
</dbReference>
<feature type="region of interest" description="Disordered" evidence="3">
    <location>
        <begin position="1"/>
        <end position="29"/>
    </location>
</feature>
<evidence type="ECO:0000259" key="5">
    <source>
        <dbReference type="Pfam" id="PF08241"/>
    </source>
</evidence>
<evidence type="ECO:0000313" key="7">
    <source>
        <dbReference type="Proteomes" id="UP000664203"/>
    </source>
</evidence>
<dbReference type="Proteomes" id="UP000664203">
    <property type="component" value="Unassembled WGS sequence"/>
</dbReference>
<name>A0A8H3IU62_9LECA</name>
<feature type="transmembrane region" description="Helical" evidence="4">
    <location>
        <begin position="390"/>
        <end position="412"/>
    </location>
</feature>
<dbReference type="GO" id="GO:0006696">
    <property type="term" value="P:ergosterol biosynthetic process"/>
    <property type="evidence" value="ECO:0007669"/>
    <property type="project" value="TreeGrafter"/>
</dbReference>
<evidence type="ECO:0000313" key="6">
    <source>
        <dbReference type="EMBL" id="CAF9926664.1"/>
    </source>
</evidence>
<keyword evidence="1" id="KW-0808">Transferase</keyword>
<keyword evidence="7" id="KW-1185">Reference proteome</keyword>
<dbReference type="OrthoDB" id="540004at2759"/>
<dbReference type="EMBL" id="CAJPDR010000216">
    <property type="protein sequence ID" value="CAF9926664.1"/>
    <property type="molecule type" value="Genomic_DNA"/>
</dbReference>
<feature type="domain" description="Methyltransferase type 11" evidence="5">
    <location>
        <begin position="238"/>
        <end position="337"/>
    </location>
</feature>
<dbReference type="GO" id="GO:0003838">
    <property type="term" value="F:sterol 24-C-methyltransferase activity"/>
    <property type="evidence" value="ECO:0007669"/>
    <property type="project" value="TreeGrafter"/>
</dbReference>